<name>A0A1X0VEC0_LEUPS</name>
<feature type="transmembrane region" description="Helical" evidence="1">
    <location>
        <begin position="31"/>
        <end position="50"/>
    </location>
</feature>
<keyword evidence="1" id="KW-0812">Transmembrane</keyword>
<dbReference type="Proteomes" id="UP000192288">
    <property type="component" value="Unassembled WGS sequence"/>
</dbReference>
<sequence>MTFNIDSNIAILVVTWLIVQVLKPTKINNHLLPLLAVVIGAVVAVGLSLYTNDDKLVQDIVLGVWAGFASTGLNETATKSITSIIDGFANGFGKTEDKKTE</sequence>
<keyword evidence="1" id="KW-1133">Transmembrane helix</keyword>
<feature type="transmembrane region" description="Helical" evidence="1">
    <location>
        <begin position="7"/>
        <end position="25"/>
    </location>
</feature>
<comment type="caution">
    <text evidence="2">The sequence shown here is derived from an EMBL/GenBank/DDBJ whole genome shotgun (WGS) entry which is preliminary data.</text>
</comment>
<accession>A0A1X0VEC0</accession>
<dbReference type="STRING" id="33968.BMS77_02030"/>
<reference evidence="2 3" key="1">
    <citation type="journal article" date="2017" name="Front. Microbiol.">
        <title>Genomic Characterization of Dairy Associated Leuconostoc Species and Diversity of Leuconostocs in Undefined Mixed Mesophilic Starter Cultures.</title>
        <authorList>
            <person name="Frantzen C.A."/>
            <person name="Kot W."/>
            <person name="Pedersen T.B."/>
            <person name="Ardo Y.M."/>
            <person name="Broadbent J.R."/>
            <person name="Neve H."/>
            <person name="Hansen L.H."/>
            <person name="Dal Bello F."/>
            <person name="Ostlie H.M."/>
            <person name="Kleppen H.P."/>
            <person name="Vogensen F.K."/>
            <person name="Holo H."/>
        </authorList>
    </citation>
    <scope>NUCLEOTIDE SEQUENCE [LARGE SCALE GENOMIC DNA]</scope>
    <source>
        <strain evidence="2 3">LMGCF08</strain>
    </source>
</reference>
<evidence type="ECO:0000313" key="2">
    <source>
        <dbReference type="EMBL" id="ORI98063.1"/>
    </source>
</evidence>
<proteinExistence type="predicted"/>
<evidence type="ECO:0000256" key="1">
    <source>
        <dbReference type="SAM" id="Phobius"/>
    </source>
</evidence>
<protein>
    <recommendedName>
        <fullName evidence="4">Holin</fullName>
    </recommendedName>
</protein>
<organism evidence="2 3">
    <name type="scientific">Leuconostoc pseudomesenteroides</name>
    <dbReference type="NCBI Taxonomy" id="33968"/>
    <lineage>
        <taxon>Bacteria</taxon>
        <taxon>Bacillati</taxon>
        <taxon>Bacillota</taxon>
        <taxon>Bacilli</taxon>
        <taxon>Lactobacillales</taxon>
        <taxon>Lactobacillaceae</taxon>
        <taxon>Leuconostoc</taxon>
    </lineage>
</organism>
<keyword evidence="1" id="KW-0472">Membrane</keyword>
<evidence type="ECO:0000313" key="3">
    <source>
        <dbReference type="Proteomes" id="UP000192288"/>
    </source>
</evidence>
<gene>
    <name evidence="2" type="ORF">BMR96_03780</name>
</gene>
<dbReference type="AlphaFoldDB" id="A0A1X0VEC0"/>
<evidence type="ECO:0008006" key="4">
    <source>
        <dbReference type="Google" id="ProtNLM"/>
    </source>
</evidence>
<dbReference type="EMBL" id="MPLS01000009">
    <property type="protein sequence ID" value="ORI98063.1"/>
    <property type="molecule type" value="Genomic_DNA"/>
</dbReference>
<dbReference type="RefSeq" id="WP_080518980.1">
    <property type="nucleotide sequence ID" value="NZ_MPLS01000009.1"/>
</dbReference>